<sequence>MFGVIFHSVTCGRSNQRLRTNQAKRKEMISRAKTMFCVSVLLGLSWLFGFFAAMEGTKLVFQYLFVITTTLQGFLFFIFFVFRQKKTRELWWNLVKTASACTPFQSNGLKQYPGGIAQNKPSNAEPKSNKENES</sequence>
<evidence type="ECO:0000313" key="8">
    <source>
        <dbReference type="Proteomes" id="UP000499080"/>
    </source>
</evidence>
<name>A0A4Y2X4K9_ARAVE</name>
<dbReference type="InterPro" id="IPR053066">
    <property type="entry name" value="ADGR_G7"/>
</dbReference>
<dbReference type="EMBL" id="BGPR01070735">
    <property type="protein sequence ID" value="GBO44118.1"/>
    <property type="molecule type" value="Genomic_DNA"/>
</dbReference>
<reference evidence="7 8" key="1">
    <citation type="journal article" date="2019" name="Sci. Rep.">
        <title>Orb-weaving spider Araneus ventricosus genome elucidates the spidroin gene catalogue.</title>
        <authorList>
            <person name="Kono N."/>
            <person name="Nakamura H."/>
            <person name="Ohtoshi R."/>
            <person name="Moran D.A.P."/>
            <person name="Shinohara A."/>
            <person name="Yoshida Y."/>
            <person name="Fujiwara M."/>
            <person name="Mori M."/>
            <person name="Tomita M."/>
            <person name="Arakawa K."/>
        </authorList>
    </citation>
    <scope>NUCLEOTIDE SEQUENCE [LARGE SCALE GENOMIC DNA]</scope>
</reference>
<feature type="transmembrane region" description="Helical" evidence="6">
    <location>
        <begin position="60"/>
        <end position="82"/>
    </location>
</feature>
<dbReference type="Proteomes" id="UP000499080">
    <property type="component" value="Unassembled WGS sequence"/>
</dbReference>
<gene>
    <name evidence="7" type="ORF">AVEN_273823_1</name>
</gene>
<evidence type="ECO:0000256" key="2">
    <source>
        <dbReference type="ARBA" id="ARBA00022692"/>
    </source>
</evidence>
<dbReference type="Pfam" id="PF00002">
    <property type="entry name" value="7tm_2"/>
    <property type="match status" value="1"/>
</dbReference>
<dbReference type="OrthoDB" id="6355589at2759"/>
<dbReference type="GO" id="GO:0004930">
    <property type="term" value="F:G protein-coupled receptor activity"/>
    <property type="evidence" value="ECO:0007669"/>
    <property type="project" value="InterPro"/>
</dbReference>
<feature type="region of interest" description="Disordered" evidence="5">
    <location>
        <begin position="112"/>
        <end position="134"/>
    </location>
</feature>
<evidence type="ECO:0000313" key="7">
    <source>
        <dbReference type="EMBL" id="GBO44118.1"/>
    </source>
</evidence>
<evidence type="ECO:0000256" key="6">
    <source>
        <dbReference type="SAM" id="Phobius"/>
    </source>
</evidence>
<dbReference type="InterPro" id="IPR000832">
    <property type="entry name" value="GPCR_2_secretin-like"/>
</dbReference>
<comment type="caution">
    <text evidence="7">The sequence shown here is derived from an EMBL/GenBank/DDBJ whole genome shotgun (WGS) entry which is preliminary data.</text>
</comment>
<protein>
    <recommendedName>
        <fullName evidence="9">G-protein coupled receptors family 2 profile 2 domain-containing protein</fullName>
    </recommendedName>
</protein>
<evidence type="ECO:0000256" key="5">
    <source>
        <dbReference type="SAM" id="MobiDB-lite"/>
    </source>
</evidence>
<evidence type="ECO:0008006" key="9">
    <source>
        <dbReference type="Google" id="ProtNLM"/>
    </source>
</evidence>
<dbReference type="GO" id="GO:0016020">
    <property type="term" value="C:membrane"/>
    <property type="evidence" value="ECO:0007669"/>
    <property type="project" value="UniProtKB-SubCell"/>
</dbReference>
<proteinExistence type="predicted"/>
<keyword evidence="2 6" id="KW-0812">Transmembrane</keyword>
<feature type="transmembrane region" description="Helical" evidence="6">
    <location>
        <begin position="34"/>
        <end position="54"/>
    </location>
</feature>
<dbReference type="PANTHER" id="PTHR47767">
    <property type="entry name" value="ADHESION G PROTEIN-COUPLED RECEPTOR G7"/>
    <property type="match status" value="1"/>
</dbReference>
<dbReference type="Gene3D" id="1.20.1070.10">
    <property type="entry name" value="Rhodopsin 7-helix transmembrane proteins"/>
    <property type="match status" value="1"/>
</dbReference>
<evidence type="ECO:0000256" key="1">
    <source>
        <dbReference type="ARBA" id="ARBA00004141"/>
    </source>
</evidence>
<organism evidence="7 8">
    <name type="scientific">Araneus ventricosus</name>
    <name type="common">Orbweaver spider</name>
    <name type="synonym">Epeira ventricosa</name>
    <dbReference type="NCBI Taxonomy" id="182803"/>
    <lineage>
        <taxon>Eukaryota</taxon>
        <taxon>Metazoa</taxon>
        <taxon>Ecdysozoa</taxon>
        <taxon>Arthropoda</taxon>
        <taxon>Chelicerata</taxon>
        <taxon>Arachnida</taxon>
        <taxon>Araneae</taxon>
        <taxon>Araneomorphae</taxon>
        <taxon>Entelegynae</taxon>
        <taxon>Araneoidea</taxon>
        <taxon>Araneidae</taxon>
        <taxon>Araneus</taxon>
    </lineage>
</organism>
<accession>A0A4Y2X4K9</accession>
<keyword evidence="4 6" id="KW-0472">Membrane</keyword>
<evidence type="ECO:0000256" key="4">
    <source>
        <dbReference type="ARBA" id="ARBA00023136"/>
    </source>
</evidence>
<dbReference type="AlphaFoldDB" id="A0A4Y2X4K9"/>
<evidence type="ECO:0000256" key="3">
    <source>
        <dbReference type="ARBA" id="ARBA00022989"/>
    </source>
</evidence>
<comment type="subcellular location">
    <subcellularLocation>
        <location evidence="1">Membrane</location>
        <topology evidence="1">Multi-pass membrane protein</topology>
    </subcellularLocation>
</comment>
<keyword evidence="3 6" id="KW-1133">Transmembrane helix</keyword>
<keyword evidence="8" id="KW-1185">Reference proteome</keyword>